<dbReference type="PANTHER" id="PTHR33127">
    <property type="entry name" value="TRANSMEMBRANE PROTEIN"/>
    <property type="match status" value="1"/>
</dbReference>
<organism evidence="2 3">
    <name type="scientific">Buddleja alternifolia</name>
    <dbReference type="NCBI Taxonomy" id="168488"/>
    <lineage>
        <taxon>Eukaryota</taxon>
        <taxon>Viridiplantae</taxon>
        <taxon>Streptophyta</taxon>
        <taxon>Embryophyta</taxon>
        <taxon>Tracheophyta</taxon>
        <taxon>Spermatophyta</taxon>
        <taxon>Magnoliopsida</taxon>
        <taxon>eudicotyledons</taxon>
        <taxon>Gunneridae</taxon>
        <taxon>Pentapetalae</taxon>
        <taxon>asterids</taxon>
        <taxon>lamiids</taxon>
        <taxon>Lamiales</taxon>
        <taxon>Scrophulariaceae</taxon>
        <taxon>Buddlejeae</taxon>
        <taxon>Buddleja</taxon>
    </lineage>
</organism>
<accession>A0AAV6WD19</accession>
<dbReference type="EMBL" id="WHWC01000015">
    <property type="protein sequence ID" value="KAG8368579.1"/>
    <property type="molecule type" value="Genomic_DNA"/>
</dbReference>
<proteinExistence type="predicted"/>
<dbReference type="PANTHER" id="PTHR33127:SF84">
    <property type="entry name" value="DUF295 DOMAIN-CONTAINING PROTEIN"/>
    <property type="match status" value="1"/>
</dbReference>
<protein>
    <recommendedName>
        <fullName evidence="1">KIB1-4 beta-propeller domain-containing protein</fullName>
    </recommendedName>
</protein>
<comment type="caution">
    <text evidence="2">The sequence shown here is derived from an EMBL/GenBank/DDBJ whole genome shotgun (WGS) entry which is preliminary data.</text>
</comment>
<dbReference type="Pfam" id="PF03478">
    <property type="entry name" value="Beta-prop_KIB1-4"/>
    <property type="match status" value="1"/>
</dbReference>
<evidence type="ECO:0000313" key="3">
    <source>
        <dbReference type="Proteomes" id="UP000826271"/>
    </source>
</evidence>
<keyword evidence="3" id="KW-1185">Reference proteome</keyword>
<feature type="domain" description="KIB1-4 beta-propeller" evidence="1">
    <location>
        <begin position="60"/>
        <end position="148"/>
    </location>
</feature>
<sequence length="180" mass="20695">MQNITSFGCVTKSWRSSPTQCRPDGKSQHLQLIEITGGVLEDIDSCFRVMGIGGARAVSGKASKQFREYLVESNGEILLVFLISRRSIGLVEDVEVFRLDIGKLLWVKMERLGDRTLFFEDECCMWVTASKVGCRRNCIYFTHYRVDEWFLYEMETAQIFPASKNGNWETTKLNEPIEED</sequence>
<dbReference type="InterPro" id="IPR005174">
    <property type="entry name" value="KIB1-4_b-propeller"/>
</dbReference>
<reference evidence="2" key="1">
    <citation type="submission" date="2019-10" db="EMBL/GenBank/DDBJ databases">
        <authorList>
            <person name="Zhang R."/>
            <person name="Pan Y."/>
            <person name="Wang J."/>
            <person name="Ma R."/>
            <person name="Yu S."/>
        </authorList>
    </citation>
    <scope>NUCLEOTIDE SEQUENCE</scope>
    <source>
        <strain evidence="2">LA-IB0</strain>
        <tissue evidence="2">Leaf</tissue>
    </source>
</reference>
<evidence type="ECO:0000259" key="1">
    <source>
        <dbReference type="Pfam" id="PF03478"/>
    </source>
</evidence>
<gene>
    <name evidence="2" type="ORF">BUALT_Bualt15G0060200</name>
</gene>
<dbReference type="AlphaFoldDB" id="A0AAV6WD19"/>
<dbReference type="Proteomes" id="UP000826271">
    <property type="component" value="Unassembled WGS sequence"/>
</dbReference>
<name>A0AAV6WD19_9LAMI</name>
<evidence type="ECO:0000313" key="2">
    <source>
        <dbReference type="EMBL" id="KAG8368579.1"/>
    </source>
</evidence>